<evidence type="ECO:0000313" key="1">
    <source>
        <dbReference type="EMBL" id="EGT44551.1"/>
    </source>
</evidence>
<sequence>MEKHKDNFDIWFRALHPKNNENSHFRVFENSRFVGATGPLASIESSLEILTRVVHKPVFDRYVVHLGPLLNY</sequence>
<gene>
    <name evidence="1" type="ORF">CAEBREN_04168</name>
</gene>
<dbReference type="Proteomes" id="UP000008068">
    <property type="component" value="Unassembled WGS sequence"/>
</dbReference>
<proteinExistence type="predicted"/>
<reference evidence="2" key="1">
    <citation type="submission" date="2011-07" db="EMBL/GenBank/DDBJ databases">
        <authorList>
            <consortium name="Caenorhabditis brenneri Sequencing and Analysis Consortium"/>
            <person name="Wilson R.K."/>
        </authorList>
    </citation>
    <scope>NUCLEOTIDE SEQUENCE [LARGE SCALE GENOMIC DNA]</scope>
    <source>
        <strain evidence="2">PB2801</strain>
    </source>
</reference>
<dbReference type="EMBL" id="GL379813">
    <property type="protein sequence ID" value="EGT44551.1"/>
    <property type="molecule type" value="Genomic_DNA"/>
</dbReference>
<name>G0MUZ5_CAEBE</name>
<accession>G0MUZ5</accession>
<dbReference type="AlphaFoldDB" id="G0MUZ5"/>
<dbReference type="InParanoid" id="G0MUZ5"/>
<organism evidence="2">
    <name type="scientific">Caenorhabditis brenneri</name>
    <name type="common">Nematode worm</name>
    <dbReference type="NCBI Taxonomy" id="135651"/>
    <lineage>
        <taxon>Eukaryota</taxon>
        <taxon>Metazoa</taxon>
        <taxon>Ecdysozoa</taxon>
        <taxon>Nematoda</taxon>
        <taxon>Chromadorea</taxon>
        <taxon>Rhabditida</taxon>
        <taxon>Rhabditina</taxon>
        <taxon>Rhabditomorpha</taxon>
        <taxon>Rhabditoidea</taxon>
        <taxon>Rhabditidae</taxon>
        <taxon>Peloderinae</taxon>
        <taxon>Caenorhabditis</taxon>
    </lineage>
</organism>
<keyword evidence="2" id="KW-1185">Reference proteome</keyword>
<evidence type="ECO:0000313" key="2">
    <source>
        <dbReference type="Proteomes" id="UP000008068"/>
    </source>
</evidence>
<protein>
    <submittedName>
        <fullName evidence="1">Uncharacterized protein</fullName>
    </submittedName>
</protein>
<dbReference type="HOGENOM" id="CLU_2724470_0_0_1"/>